<dbReference type="EMBL" id="JBBPFD010000018">
    <property type="protein sequence ID" value="KAK7889022.1"/>
    <property type="molecule type" value="Genomic_DNA"/>
</dbReference>
<sequence length="471" mass="52073">MVIDPRSAGDHGQMTIHGHEIEQNTSAPLSPQELYEQSMRRQTRNILLDPTHVLYPEYELLSSGRRYRVPLCLLEYEANPKNYYCDARMSLVHHPHICHDEQRVTRPFEEDQYTCFLCPVCIDSAVADQFDSHTAGSAGPSGETGNDGDLNLRVLAFTLTTRVPLGDDLCPGAQEVSRTGSCGVAVESVGCIARSDGGLRRPIRRQEPGPCHKGGVTSLRGLRREETDTAAPQGTSSGSHERSVHPGKERGEAAWRSMDSPPRRFALALLGSRIRSAEQLCFGNKVEMLKRTRRRQSVYKMLLVPIKTWKRRKLPEVAVCTHDVDFSCCFGAYLAHTDRFYSSLELLECELRSGAEGTASSGSGTRLSPSRSPGLVTLHTPLSVSPPCHSPLGHCEQKQKQPLFGARRIHRGPPPQTPGPRCSSLYYPKQISAGREALSLSLSVCFSLSHADMWRMHSNGSPSCMCRPISQ</sequence>
<evidence type="ECO:0000256" key="1">
    <source>
        <dbReference type="SAM" id="MobiDB-lite"/>
    </source>
</evidence>
<feature type="region of interest" description="Disordered" evidence="1">
    <location>
        <begin position="201"/>
        <end position="257"/>
    </location>
</feature>
<accession>A0AAW0N4K5</accession>
<organism evidence="2 3">
    <name type="scientific">Mugilogobius chulae</name>
    <name type="common">yellowstripe goby</name>
    <dbReference type="NCBI Taxonomy" id="88201"/>
    <lineage>
        <taxon>Eukaryota</taxon>
        <taxon>Metazoa</taxon>
        <taxon>Chordata</taxon>
        <taxon>Craniata</taxon>
        <taxon>Vertebrata</taxon>
        <taxon>Euteleostomi</taxon>
        <taxon>Actinopterygii</taxon>
        <taxon>Neopterygii</taxon>
        <taxon>Teleostei</taxon>
        <taxon>Neoteleostei</taxon>
        <taxon>Acanthomorphata</taxon>
        <taxon>Gobiaria</taxon>
        <taxon>Gobiiformes</taxon>
        <taxon>Gobioidei</taxon>
        <taxon>Gobiidae</taxon>
        <taxon>Gobionellinae</taxon>
        <taxon>Mugilogobius</taxon>
    </lineage>
</organism>
<dbReference type="AlphaFoldDB" id="A0AAW0N4K5"/>
<proteinExistence type="predicted"/>
<evidence type="ECO:0000313" key="3">
    <source>
        <dbReference type="Proteomes" id="UP001460270"/>
    </source>
</evidence>
<reference evidence="3" key="1">
    <citation type="submission" date="2024-04" db="EMBL/GenBank/DDBJ databases">
        <title>Salinicola lusitanus LLJ914,a marine bacterium isolated from the Okinawa Trough.</title>
        <authorList>
            <person name="Li J."/>
        </authorList>
    </citation>
    <scope>NUCLEOTIDE SEQUENCE [LARGE SCALE GENOMIC DNA]</scope>
</reference>
<evidence type="ECO:0000313" key="2">
    <source>
        <dbReference type="EMBL" id="KAK7889022.1"/>
    </source>
</evidence>
<protein>
    <submittedName>
        <fullName evidence="2">Uncharacterized protein</fullName>
    </submittedName>
</protein>
<feature type="compositionally biased region" description="Basic and acidic residues" evidence="1">
    <location>
        <begin position="239"/>
        <end position="253"/>
    </location>
</feature>
<comment type="caution">
    <text evidence="2">The sequence shown here is derived from an EMBL/GenBank/DDBJ whole genome shotgun (WGS) entry which is preliminary data.</text>
</comment>
<keyword evidence="3" id="KW-1185">Reference proteome</keyword>
<dbReference type="Proteomes" id="UP001460270">
    <property type="component" value="Unassembled WGS sequence"/>
</dbReference>
<name>A0AAW0N4K5_9GOBI</name>
<feature type="region of interest" description="Disordered" evidence="1">
    <location>
        <begin position="1"/>
        <end position="26"/>
    </location>
</feature>
<gene>
    <name evidence="2" type="ORF">WMY93_024582</name>
</gene>